<dbReference type="PANTHER" id="PTHR31465:SF8">
    <property type="entry name" value="DOMAIN PROTEIN, PUTATIVE (AFU_ORTHOLOGUE AFUA_6G14140)-RELATED"/>
    <property type="match status" value="1"/>
</dbReference>
<evidence type="ECO:0000313" key="7">
    <source>
        <dbReference type="Proteomes" id="UP000054771"/>
    </source>
</evidence>
<protein>
    <recommendedName>
        <fullName evidence="8">RTA1 domain protein</fullName>
    </recommendedName>
</protein>
<evidence type="ECO:0000313" key="6">
    <source>
        <dbReference type="EMBL" id="CEL09646.1"/>
    </source>
</evidence>
<dbReference type="AlphaFoldDB" id="A0A0U5GFS9"/>
<feature type="transmembrane region" description="Helical" evidence="5">
    <location>
        <begin position="255"/>
        <end position="279"/>
    </location>
</feature>
<keyword evidence="3 5" id="KW-1133">Transmembrane helix</keyword>
<dbReference type="OrthoDB" id="4521223at2759"/>
<accession>A0A0U5GFS9</accession>
<dbReference type="Proteomes" id="UP000054771">
    <property type="component" value="Unassembled WGS sequence"/>
</dbReference>
<evidence type="ECO:0000256" key="1">
    <source>
        <dbReference type="ARBA" id="ARBA00004141"/>
    </source>
</evidence>
<name>A0A0U5GFS9_ASPCI</name>
<reference evidence="7" key="1">
    <citation type="journal article" date="2016" name="Genome Announc.">
        <title>Draft genome sequences of fungus Aspergillus calidoustus.</title>
        <authorList>
            <person name="Horn F."/>
            <person name="Linde J."/>
            <person name="Mattern D.J."/>
            <person name="Walther G."/>
            <person name="Guthke R."/>
            <person name="Scherlach K."/>
            <person name="Martin K."/>
            <person name="Brakhage A.A."/>
            <person name="Petzke L."/>
            <person name="Valiante V."/>
        </authorList>
    </citation>
    <scope>NUCLEOTIDE SEQUENCE [LARGE SCALE GENOMIC DNA]</scope>
    <source>
        <strain evidence="7">SF006504</strain>
    </source>
</reference>
<evidence type="ECO:0008006" key="8">
    <source>
        <dbReference type="Google" id="ProtNLM"/>
    </source>
</evidence>
<dbReference type="OMA" id="MEMAGYI"/>
<dbReference type="GO" id="GO:0000324">
    <property type="term" value="C:fungal-type vacuole"/>
    <property type="evidence" value="ECO:0007669"/>
    <property type="project" value="TreeGrafter"/>
</dbReference>
<proteinExistence type="predicted"/>
<dbReference type="InterPro" id="IPR007568">
    <property type="entry name" value="RTA1"/>
</dbReference>
<evidence type="ECO:0000256" key="4">
    <source>
        <dbReference type="ARBA" id="ARBA00023136"/>
    </source>
</evidence>
<evidence type="ECO:0000256" key="5">
    <source>
        <dbReference type="SAM" id="Phobius"/>
    </source>
</evidence>
<feature type="transmembrane region" description="Helical" evidence="5">
    <location>
        <begin position="94"/>
        <end position="114"/>
    </location>
</feature>
<dbReference type="EMBL" id="CDMC01000015">
    <property type="protein sequence ID" value="CEL09646.1"/>
    <property type="molecule type" value="Genomic_DNA"/>
</dbReference>
<feature type="transmembrane region" description="Helical" evidence="5">
    <location>
        <begin position="36"/>
        <end position="56"/>
    </location>
</feature>
<dbReference type="PANTHER" id="PTHR31465">
    <property type="entry name" value="PROTEIN RTA1-RELATED"/>
    <property type="match status" value="1"/>
</dbReference>
<sequence>MASYENASYDTCPRVGPGCPVEATTYGYYPNFAGNVFFAVCFGLLGVLQLGVGVYYRSWTIMIALASGALMELAGYIGRVLMNDNPWNGDAFKLQIVCLVLAPTFIAAGIYLTLKHIILTLGPEHSRLKPKLFTWIFISCDVGSLVLQAAGGGVAAAAGNDYDLLKVGDDIIIAGIAFQVATMSVCGLLAVEFFWRVKKSGPGTFSEKSVGRRSIHLIIFAEVFAYVTVLIRCIYRIPEMAGGWGNPLMQKENEFLVLDGMMIALGVLSLTVFNPSFFLPSLRKGVKSQP</sequence>
<comment type="subcellular location">
    <subcellularLocation>
        <location evidence="1">Membrane</location>
        <topology evidence="1">Multi-pass membrane protein</topology>
    </subcellularLocation>
</comment>
<keyword evidence="2 5" id="KW-0812">Transmembrane</keyword>
<feature type="transmembrane region" description="Helical" evidence="5">
    <location>
        <begin position="135"/>
        <end position="159"/>
    </location>
</feature>
<gene>
    <name evidence="6" type="ORF">ASPCAL12779</name>
</gene>
<dbReference type="Pfam" id="PF04479">
    <property type="entry name" value="RTA1"/>
    <property type="match status" value="1"/>
</dbReference>
<dbReference type="GO" id="GO:0005886">
    <property type="term" value="C:plasma membrane"/>
    <property type="evidence" value="ECO:0007669"/>
    <property type="project" value="TreeGrafter"/>
</dbReference>
<feature type="transmembrane region" description="Helical" evidence="5">
    <location>
        <begin position="171"/>
        <end position="195"/>
    </location>
</feature>
<dbReference type="STRING" id="454130.A0A0U5GFS9"/>
<keyword evidence="7" id="KW-1185">Reference proteome</keyword>
<evidence type="ECO:0000256" key="2">
    <source>
        <dbReference type="ARBA" id="ARBA00022692"/>
    </source>
</evidence>
<feature type="transmembrane region" description="Helical" evidence="5">
    <location>
        <begin position="63"/>
        <end position="82"/>
    </location>
</feature>
<keyword evidence="4 5" id="KW-0472">Membrane</keyword>
<evidence type="ECO:0000256" key="3">
    <source>
        <dbReference type="ARBA" id="ARBA00022989"/>
    </source>
</evidence>
<organism evidence="6 7">
    <name type="scientific">Aspergillus calidoustus</name>
    <dbReference type="NCBI Taxonomy" id="454130"/>
    <lineage>
        <taxon>Eukaryota</taxon>
        <taxon>Fungi</taxon>
        <taxon>Dikarya</taxon>
        <taxon>Ascomycota</taxon>
        <taxon>Pezizomycotina</taxon>
        <taxon>Eurotiomycetes</taxon>
        <taxon>Eurotiomycetidae</taxon>
        <taxon>Eurotiales</taxon>
        <taxon>Aspergillaceae</taxon>
        <taxon>Aspergillus</taxon>
        <taxon>Aspergillus subgen. Nidulantes</taxon>
    </lineage>
</organism>
<feature type="transmembrane region" description="Helical" evidence="5">
    <location>
        <begin position="215"/>
        <end position="235"/>
    </location>
</feature>